<name>A0A653YQD7_SPHMU</name>
<protein>
    <submittedName>
        <fullName evidence="1">Uncharacterized protein</fullName>
    </submittedName>
</protein>
<dbReference type="Proteomes" id="UP000432350">
    <property type="component" value="Unassembled WGS sequence"/>
</dbReference>
<gene>
    <name evidence="1" type="ORF">SPHINGO8BC_110252</name>
</gene>
<dbReference type="RefSeq" id="WP_159333259.1">
    <property type="nucleotide sequence ID" value="NZ_LR733857.1"/>
</dbReference>
<dbReference type="EMBL" id="CABWMV010000003">
    <property type="protein sequence ID" value="VXC44675.1"/>
    <property type="molecule type" value="Genomic_DNA"/>
</dbReference>
<accession>A0A653YQD7</accession>
<reference evidence="1 2" key="1">
    <citation type="submission" date="2019-10" db="EMBL/GenBank/DDBJ databases">
        <authorList>
            <person name="Karimi E."/>
        </authorList>
    </citation>
    <scope>NUCLEOTIDE SEQUENCE [LARGE SCALE GENOMIC DNA]</scope>
    <source>
        <strain evidence="1">Sphingobacterium sp. 8BC</strain>
    </source>
</reference>
<proteinExistence type="predicted"/>
<dbReference type="AlphaFoldDB" id="A0A653YQD7"/>
<evidence type="ECO:0000313" key="1">
    <source>
        <dbReference type="EMBL" id="VXC44675.1"/>
    </source>
</evidence>
<evidence type="ECO:0000313" key="2">
    <source>
        <dbReference type="Proteomes" id="UP000432350"/>
    </source>
</evidence>
<organism evidence="1 2">
    <name type="scientific">Sphingobacterium multivorum</name>
    <dbReference type="NCBI Taxonomy" id="28454"/>
    <lineage>
        <taxon>Bacteria</taxon>
        <taxon>Pseudomonadati</taxon>
        <taxon>Bacteroidota</taxon>
        <taxon>Sphingobacteriia</taxon>
        <taxon>Sphingobacteriales</taxon>
        <taxon>Sphingobacteriaceae</taxon>
        <taxon>Sphingobacterium</taxon>
    </lineage>
</organism>
<sequence>MEVHKWFENKDYWQGVAIFNTLSTNQFLKDLFQSKSEYTVKKLEDELRKFSGDNTQPESEVETKPLVNQVEQKKFGNSHLVKKLKYDLQQVYRQIDSNRFALARCKSDKTRLEYAIQILKLVERKRMIFEKIDYFEEHGELPEIVTKQTVFATPELQRLYVQVNKMEKRLQKPDDQLRNKAKSEQKLREKKARIAQLIAERKGVEL</sequence>